<organism evidence="1 2">
    <name type="scientific">Manihot esculenta</name>
    <name type="common">Cassava</name>
    <name type="synonym">Jatropha manihot</name>
    <dbReference type="NCBI Taxonomy" id="3983"/>
    <lineage>
        <taxon>Eukaryota</taxon>
        <taxon>Viridiplantae</taxon>
        <taxon>Streptophyta</taxon>
        <taxon>Embryophyta</taxon>
        <taxon>Tracheophyta</taxon>
        <taxon>Spermatophyta</taxon>
        <taxon>Magnoliopsida</taxon>
        <taxon>eudicotyledons</taxon>
        <taxon>Gunneridae</taxon>
        <taxon>Pentapetalae</taxon>
        <taxon>rosids</taxon>
        <taxon>fabids</taxon>
        <taxon>Malpighiales</taxon>
        <taxon>Euphorbiaceae</taxon>
        <taxon>Crotonoideae</taxon>
        <taxon>Manihoteae</taxon>
        <taxon>Manihot</taxon>
    </lineage>
</organism>
<proteinExistence type="predicted"/>
<name>A0ACB7ICN2_MANES</name>
<dbReference type="Proteomes" id="UP000091857">
    <property type="component" value="Chromosome 1"/>
</dbReference>
<gene>
    <name evidence="1" type="ORF">MANES_01G049915v8</name>
</gene>
<protein>
    <submittedName>
        <fullName evidence="1">Uncharacterized protein</fullName>
    </submittedName>
</protein>
<keyword evidence="2" id="KW-1185">Reference proteome</keyword>
<accession>A0ACB7ICN2</accession>
<sequence>MKKWADENRRPQEFTIGDLVIVKLLPEQLRFLRNHEKRLVRKYKGPLSVVAKIGPAAYRIEPLKWMTVYPVFHVSKLKAYHVDESNVSCNKTSRPPVTRAPPVNQGIEKILAEQVVKSTKRPPQKRVPY</sequence>
<dbReference type="EMBL" id="CM004387">
    <property type="protein sequence ID" value="KAG8661955.1"/>
    <property type="molecule type" value="Genomic_DNA"/>
</dbReference>
<reference evidence="2" key="1">
    <citation type="journal article" date="2016" name="Nat. Biotechnol.">
        <title>Sequencing wild and cultivated cassava and related species reveals extensive interspecific hybridization and genetic diversity.</title>
        <authorList>
            <person name="Bredeson J.V."/>
            <person name="Lyons J.B."/>
            <person name="Prochnik S.E."/>
            <person name="Wu G.A."/>
            <person name="Ha C.M."/>
            <person name="Edsinger-Gonzales E."/>
            <person name="Grimwood J."/>
            <person name="Schmutz J."/>
            <person name="Rabbi I.Y."/>
            <person name="Egesi C."/>
            <person name="Nauluvula P."/>
            <person name="Lebot V."/>
            <person name="Ndunguru J."/>
            <person name="Mkamilo G."/>
            <person name="Bart R.S."/>
            <person name="Setter T.L."/>
            <person name="Gleadow R.M."/>
            <person name="Kulakow P."/>
            <person name="Ferguson M.E."/>
            <person name="Rounsley S."/>
            <person name="Rokhsar D.S."/>
        </authorList>
    </citation>
    <scope>NUCLEOTIDE SEQUENCE [LARGE SCALE GENOMIC DNA]</scope>
    <source>
        <strain evidence="2">cv. AM560-2</strain>
    </source>
</reference>
<evidence type="ECO:0000313" key="1">
    <source>
        <dbReference type="EMBL" id="KAG8661955.1"/>
    </source>
</evidence>
<evidence type="ECO:0000313" key="2">
    <source>
        <dbReference type="Proteomes" id="UP000091857"/>
    </source>
</evidence>
<comment type="caution">
    <text evidence="1">The sequence shown here is derived from an EMBL/GenBank/DDBJ whole genome shotgun (WGS) entry which is preliminary data.</text>
</comment>